<sequence>MAPSTKKQKTSDAPPTPPPPPPPALVSLPAPISFGRTADHSSLSIMVFDQQYLCHSQFLRTHSEFFRRILSTNRGGTFDRKDRLSVRYYFVTKLTSPHTWELCLRPMEGVFDLSAFKGDIVHDQEAFHNVLKALYYQPYIIKSVAQLETMVDIAQRLNLLPILSRSFDSVIWRSYAFIDEMPKHGRKLLNLAYKLRNHLLFRDALCHAAGAWGPAADNTVLDNPELIRIVDKERIQISIMVSEAQSKVTEIIANEESTEEKRGVNEVKLWKITKGGSYPGTPSWARQVFETGIYDCSELLRSNLLTDNGFNKAGVDECKDRFLCAWIDTADLPWDLTQIDWV</sequence>
<evidence type="ECO:0000313" key="3">
    <source>
        <dbReference type="Proteomes" id="UP000070700"/>
    </source>
</evidence>
<evidence type="ECO:0000313" key="2">
    <source>
        <dbReference type="EMBL" id="KUJ24554.1"/>
    </source>
</evidence>
<feature type="region of interest" description="Disordered" evidence="1">
    <location>
        <begin position="1"/>
        <end position="24"/>
    </location>
</feature>
<reference evidence="2 3" key="1">
    <citation type="submission" date="2015-10" db="EMBL/GenBank/DDBJ databases">
        <title>Full genome of DAOMC 229536 Phialocephala scopiformis, a fungal endophyte of spruce producing the potent anti-insectan compound rugulosin.</title>
        <authorList>
            <consortium name="DOE Joint Genome Institute"/>
            <person name="Walker A.K."/>
            <person name="Frasz S.L."/>
            <person name="Seifert K.A."/>
            <person name="Miller J.D."/>
            <person name="Mondo S.J."/>
            <person name="Labutti K."/>
            <person name="Lipzen A."/>
            <person name="Dockter R."/>
            <person name="Kennedy M."/>
            <person name="Grigoriev I.V."/>
            <person name="Spatafora J.W."/>
        </authorList>
    </citation>
    <scope>NUCLEOTIDE SEQUENCE [LARGE SCALE GENOMIC DNA]</scope>
    <source>
        <strain evidence="2 3">CBS 120377</strain>
    </source>
</reference>
<organism evidence="2 3">
    <name type="scientific">Mollisia scopiformis</name>
    <name type="common">Conifer needle endophyte fungus</name>
    <name type="synonym">Phialocephala scopiformis</name>
    <dbReference type="NCBI Taxonomy" id="149040"/>
    <lineage>
        <taxon>Eukaryota</taxon>
        <taxon>Fungi</taxon>
        <taxon>Dikarya</taxon>
        <taxon>Ascomycota</taxon>
        <taxon>Pezizomycotina</taxon>
        <taxon>Leotiomycetes</taxon>
        <taxon>Helotiales</taxon>
        <taxon>Mollisiaceae</taxon>
        <taxon>Mollisia</taxon>
    </lineage>
</organism>
<dbReference type="AlphaFoldDB" id="A0A194XWX0"/>
<feature type="compositionally biased region" description="Pro residues" evidence="1">
    <location>
        <begin position="14"/>
        <end position="24"/>
    </location>
</feature>
<dbReference type="OrthoDB" id="2129688at2759"/>
<protein>
    <recommendedName>
        <fullName evidence="4">BTB domain-containing protein</fullName>
    </recommendedName>
</protein>
<evidence type="ECO:0000256" key="1">
    <source>
        <dbReference type="SAM" id="MobiDB-lite"/>
    </source>
</evidence>
<dbReference type="RefSeq" id="XP_018078909.1">
    <property type="nucleotide sequence ID" value="XM_018222059.1"/>
</dbReference>
<dbReference type="Proteomes" id="UP000070700">
    <property type="component" value="Unassembled WGS sequence"/>
</dbReference>
<proteinExistence type="predicted"/>
<evidence type="ECO:0008006" key="4">
    <source>
        <dbReference type="Google" id="ProtNLM"/>
    </source>
</evidence>
<gene>
    <name evidence="2" type="ORF">LY89DRAFT_776647</name>
</gene>
<dbReference type="GeneID" id="28831785"/>
<name>A0A194XWX0_MOLSC</name>
<dbReference type="InParanoid" id="A0A194XWX0"/>
<dbReference type="KEGG" id="psco:LY89DRAFT_776647"/>
<dbReference type="EMBL" id="KQ947404">
    <property type="protein sequence ID" value="KUJ24554.1"/>
    <property type="molecule type" value="Genomic_DNA"/>
</dbReference>
<accession>A0A194XWX0</accession>
<keyword evidence="3" id="KW-1185">Reference proteome</keyword>